<gene>
    <name evidence="4" type="ORF">BT63DRAFT_427386</name>
</gene>
<dbReference type="PANTHER" id="PTHR11603:SF132">
    <property type="entry name" value="C2H2-TYPE DOMAIN-CONTAINING PROTEIN"/>
    <property type="match status" value="1"/>
</dbReference>
<sequence length="375" mass="41027">MENGTQDITEKIQELSDLELACFLCFVAEQHCCIVEADVHDLEAVVEELSLICRETFGLTAAILRCGPSTTLDEFTQSILVDDTLRPPNVDSDAVEPKDYLSVPGSGAARHFKSPRPYSQELGGKIANIVIATSLNESSEQVQIQALELIRGRRIFSRKEVHKAPDNLLFIAVQVHGPKRLTLHLNDHIFISHLHQSTDPLVHIGRAGEGDDDDIASDAGSLSSVIHTPPITPIEASRSRTPHEGPFISNDDIQALVTRAAGVSMSPDVRAYIHDLVIFLRTHRAIAGGVSSIATRQLNLLSRVLAPFHGLTFTTPSLVALAVRKIYPHRLVLVAPERERSLQWGSTLQAVKELLKGVAIDDVIEEVLSNVDTPL</sequence>
<evidence type="ECO:0000259" key="3">
    <source>
        <dbReference type="Pfam" id="PF17863"/>
    </source>
</evidence>
<dbReference type="InterPro" id="IPR052041">
    <property type="entry name" value="Nucleic_acid_metab_PIN/TRAM"/>
</dbReference>
<keyword evidence="5" id="KW-1185">Reference proteome</keyword>
<dbReference type="EMBL" id="MU004238">
    <property type="protein sequence ID" value="KAF2666973.1"/>
    <property type="molecule type" value="Genomic_DNA"/>
</dbReference>
<evidence type="ECO:0000256" key="2">
    <source>
        <dbReference type="ARBA" id="ARBA00023444"/>
    </source>
</evidence>
<organism evidence="4 5">
    <name type="scientific">Microthyrium microscopicum</name>
    <dbReference type="NCBI Taxonomy" id="703497"/>
    <lineage>
        <taxon>Eukaryota</taxon>
        <taxon>Fungi</taxon>
        <taxon>Dikarya</taxon>
        <taxon>Ascomycota</taxon>
        <taxon>Pezizomycotina</taxon>
        <taxon>Dothideomycetes</taxon>
        <taxon>Dothideomycetes incertae sedis</taxon>
        <taxon>Microthyriales</taxon>
        <taxon>Microthyriaceae</taxon>
        <taxon>Microthyrium</taxon>
    </lineage>
</organism>
<dbReference type="Gene3D" id="1.10.8.80">
    <property type="entry name" value="Magnesium chelatase subunit I, C-Terminal domain"/>
    <property type="match status" value="1"/>
</dbReference>
<dbReference type="PANTHER" id="PTHR11603">
    <property type="entry name" value="AAA FAMILY ATPASE"/>
    <property type="match status" value="1"/>
</dbReference>
<proteinExistence type="predicted"/>
<dbReference type="Pfam" id="PF17863">
    <property type="entry name" value="AAA_lid_2"/>
    <property type="match status" value="1"/>
</dbReference>
<comment type="pathway">
    <text evidence="2">Porphyrin-containing compound metabolism.</text>
</comment>
<evidence type="ECO:0000313" key="5">
    <source>
        <dbReference type="Proteomes" id="UP000799302"/>
    </source>
</evidence>
<protein>
    <recommendedName>
        <fullName evidence="1">magnesium chelatase</fullName>
        <ecNumber evidence="1">6.6.1.1</ecNumber>
    </recommendedName>
</protein>
<dbReference type="InterPro" id="IPR041628">
    <property type="entry name" value="ChlI/MoxR_AAA_lid"/>
</dbReference>
<dbReference type="OrthoDB" id="444631at2759"/>
<evidence type="ECO:0000313" key="4">
    <source>
        <dbReference type="EMBL" id="KAF2666973.1"/>
    </source>
</evidence>
<evidence type="ECO:0000256" key="1">
    <source>
        <dbReference type="ARBA" id="ARBA00012825"/>
    </source>
</evidence>
<accession>A0A6A6U6P7</accession>
<dbReference type="AlphaFoldDB" id="A0A6A6U6P7"/>
<name>A0A6A6U6P7_9PEZI</name>
<dbReference type="GO" id="GO:0016851">
    <property type="term" value="F:magnesium chelatase activity"/>
    <property type="evidence" value="ECO:0007669"/>
    <property type="project" value="UniProtKB-EC"/>
</dbReference>
<reference evidence="4" key="1">
    <citation type="journal article" date="2020" name="Stud. Mycol.">
        <title>101 Dothideomycetes genomes: a test case for predicting lifestyles and emergence of pathogens.</title>
        <authorList>
            <person name="Haridas S."/>
            <person name="Albert R."/>
            <person name="Binder M."/>
            <person name="Bloem J."/>
            <person name="Labutti K."/>
            <person name="Salamov A."/>
            <person name="Andreopoulos B."/>
            <person name="Baker S."/>
            <person name="Barry K."/>
            <person name="Bills G."/>
            <person name="Bluhm B."/>
            <person name="Cannon C."/>
            <person name="Castanera R."/>
            <person name="Culley D."/>
            <person name="Daum C."/>
            <person name="Ezra D."/>
            <person name="Gonzalez J."/>
            <person name="Henrissat B."/>
            <person name="Kuo A."/>
            <person name="Liang C."/>
            <person name="Lipzen A."/>
            <person name="Lutzoni F."/>
            <person name="Magnuson J."/>
            <person name="Mondo S."/>
            <person name="Nolan M."/>
            <person name="Ohm R."/>
            <person name="Pangilinan J."/>
            <person name="Park H.-J."/>
            <person name="Ramirez L."/>
            <person name="Alfaro M."/>
            <person name="Sun H."/>
            <person name="Tritt A."/>
            <person name="Yoshinaga Y."/>
            <person name="Zwiers L.-H."/>
            <person name="Turgeon B."/>
            <person name="Goodwin S."/>
            <person name="Spatafora J."/>
            <person name="Crous P."/>
            <person name="Grigoriev I."/>
        </authorList>
    </citation>
    <scope>NUCLEOTIDE SEQUENCE</scope>
    <source>
        <strain evidence="4">CBS 115976</strain>
    </source>
</reference>
<dbReference type="Proteomes" id="UP000799302">
    <property type="component" value="Unassembled WGS sequence"/>
</dbReference>
<dbReference type="EC" id="6.6.1.1" evidence="1"/>
<feature type="domain" description="ChlI/MoxR AAA lid" evidence="3">
    <location>
        <begin position="280"/>
        <end position="340"/>
    </location>
</feature>